<evidence type="ECO:0000313" key="2">
    <source>
        <dbReference type="Proteomes" id="UP000006514"/>
    </source>
</evidence>
<protein>
    <recommendedName>
        <fullName evidence="3">Chromo domain-containing protein</fullName>
    </recommendedName>
</protein>
<name>J0D183_AURST</name>
<dbReference type="InParanoid" id="J0D183"/>
<evidence type="ECO:0008006" key="3">
    <source>
        <dbReference type="Google" id="ProtNLM"/>
    </source>
</evidence>
<dbReference type="AlphaFoldDB" id="J0D183"/>
<gene>
    <name evidence="1" type="ORF">AURDEDRAFT_178604</name>
</gene>
<reference evidence="2" key="1">
    <citation type="journal article" date="2012" name="Science">
        <title>The Paleozoic origin of enzymatic lignin decomposition reconstructed from 31 fungal genomes.</title>
        <authorList>
            <person name="Floudas D."/>
            <person name="Binder M."/>
            <person name="Riley R."/>
            <person name="Barry K."/>
            <person name="Blanchette R.A."/>
            <person name="Henrissat B."/>
            <person name="Martinez A.T."/>
            <person name="Otillar R."/>
            <person name="Spatafora J.W."/>
            <person name="Yadav J.S."/>
            <person name="Aerts A."/>
            <person name="Benoit I."/>
            <person name="Boyd A."/>
            <person name="Carlson A."/>
            <person name="Copeland A."/>
            <person name="Coutinho P.M."/>
            <person name="de Vries R.P."/>
            <person name="Ferreira P."/>
            <person name="Findley K."/>
            <person name="Foster B."/>
            <person name="Gaskell J."/>
            <person name="Glotzer D."/>
            <person name="Gorecki P."/>
            <person name="Heitman J."/>
            <person name="Hesse C."/>
            <person name="Hori C."/>
            <person name="Igarashi K."/>
            <person name="Jurgens J.A."/>
            <person name="Kallen N."/>
            <person name="Kersten P."/>
            <person name="Kohler A."/>
            <person name="Kuees U."/>
            <person name="Kumar T.K.A."/>
            <person name="Kuo A."/>
            <person name="LaButti K."/>
            <person name="Larrondo L.F."/>
            <person name="Lindquist E."/>
            <person name="Ling A."/>
            <person name="Lombard V."/>
            <person name="Lucas S."/>
            <person name="Lundell T."/>
            <person name="Martin R."/>
            <person name="McLaughlin D.J."/>
            <person name="Morgenstern I."/>
            <person name="Morin E."/>
            <person name="Murat C."/>
            <person name="Nagy L.G."/>
            <person name="Nolan M."/>
            <person name="Ohm R.A."/>
            <person name="Patyshakuliyeva A."/>
            <person name="Rokas A."/>
            <person name="Ruiz-Duenas F.J."/>
            <person name="Sabat G."/>
            <person name="Salamov A."/>
            <person name="Samejima M."/>
            <person name="Schmutz J."/>
            <person name="Slot J.C."/>
            <person name="St John F."/>
            <person name="Stenlid J."/>
            <person name="Sun H."/>
            <person name="Sun S."/>
            <person name="Syed K."/>
            <person name="Tsang A."/>
            <person name="Wiebenga A."/>
            <person name="Young D."/>
            <person name="Pisabarro A."/>
            <person name="Eastwood D.C."/>
            <person name="Martin F."/>
            <person name="Cullen D."/>
            <person name="Grigoriev I.V."/>
            <person name="Hibbett D.S."/>
        </authorList>
    </citation>
    <scope>NUCLEOTIDE SEQUENCE [LARGE SCALE GENOMIC DNA]</scope>
    <source>
        <strain evidence="2">TFB10046</strain>
    </source>
</reference>
<dbReference type="EMBL" id="JH689072">
    <property type="protein sequence ID" value="EJD32337.1"/>
    <property type="molecule type" value="Genomic_DNA"/>
</dbReference>
<feature type="non-terminal residue" evidence="1">
    <location>
        <position position="316"/>
    </location>
</feature>
<accession>J0D183</accession>
<organism evidence="1 2">
    <name type="scientific">Auricularia subglabra (strain TFB-10046 / SS5)</name>
    <name type="common">White-rot fungus</name>
    <name type="synonym">Auricularia delicata (strain TFB10046)</name>
    <dbReference type="NCBI Taxonomy" id="717982"/>
    <lineage>
        <taxon>Eukaryota</taxon>
        <taxon>Fungi</taxon>
        <taxon>Dikarya</taxon>
        <taxon>Basidiomycota</taxon>
        <taxon>Agaricomycotina</taxon>
        <taxon>Agaricomycetes</taxon>
        <taxon>Auriculariales</taxon>
        <taxon>Auriculariaceae</taxon>
        <taxon>Auricularia</taxon>
    </lineage>
</organism>
<keyword evidence="2" id="KW-1185">Reference proteome</keyword>
<sequence length="316" mass="35935">MSSESTPPLAPLWADHADDNIIDAVVGAKPKRKPGGGYAWAYLLRFAGNDDAHEDWQWAADIPRQVLARFWRSIDPDSTHASGRYPPGWTVIPKQSYIDWGIINAALCEKQALLDRYGAFDTEAYKDLLRSRTDFSLLGSHASLPLASANARRRPTRPSKHAIPHRDPWHGLLAVHYATTPPTQQQHDSPRHPVDVARYAGHPVLQHKPSSCTDLHIHELRRRFKYVDLDERQSIVTVTAHFSSCLHPFEATSALRLHAQPLSFLDEHLNAVCLMMPSLKDFHVRIPCHPNTRRSPDDYVRAFQWIDQFLQSYTGR</sequence>
<proteinExistence type="predicted"/>
<dbReference type="KEGG" id="adl:AURDEDRAFT_178604"/>
<dbReference type="Proteomes" id="UP000006514">
    <property type="component" value="Unassembled WGS sequence"/>
</dbReference>
<evidence type="ECO:0000313" key="1">
    <source>
        <dbReference type="EMBL" id="EJD32337.1"/>
    </source>
</evidence>